<evidence type="ECO:0000256" key="9">
    <source>
        <dbReference type="ARBA" id="ARBA00049401"/>
    </source>
</evidence>
<dbReference type="InterPro" id="IPR004136">
    <property type="entry name" value="NMO"/>
</dbReference>
<evidence type="ECO:0000313" key="11">
    <source>
        <dbReference type="Proteomes" id="UP001501581"/>
    </source>
</evidence>
<evidence type="ECO:0000256" key="3">
    <source>
        <dbReference type="ARBA" id="ARBA00022575"/>
    </source>
</evidence>
<evidence type="ECO:0000256" key="4">
    <source>
        <dbReference type="ARBA" id="ARBA00022630"/>
    </source>
</evidence>
<keyword evidence="4" id="KW-0285">Flavoprotein</keyword>
<evidence type="ECO:0000256" key="2">
    <source>
        <dbReference type="ARBA" id="ARBA00009881"/>
    </source>
</evidence>
<dbReference type="Pfam" id="PF03060">
    <property type="entry name" value="NMO"/>
    <property type="match status" value="1"/>
</dbReference>
<dbReference type="EMBL" id="BAAALG010000009">
    <property type="protein sequence ID" value="GAA1103677.1"/>
    <property type="molecule type" value="Genomic_DNA"/>
</dbReference>
<evidence type="ECO:0000256" key="8">
    <source>
        <dbReference type="ARBA" id="ARBA00031155"/>
    </source>
</evidence>
<evidence type="ECO:0000256" key="6">
    <source>
        <dbReference type="ARBA" id="ARBA00023002"/>
    </source>
</evidence>
<keyword evidence="5" id="KW-0288">FMN</keyword>
<dbReference type="SUPFAM" id="SSF51412">
    <property type="entry name" value="Inosine monophosphate dehydrogenase (IMPDH)"/>
    <property type="match status" value="1"/>
</dbReference>
<dbReference type="CDD" id="cd04730">
    <property type="entry name" value="NPD_like"/>
    <property type="match status" value="1"/>
</dbReference>
<comment type="catalytic activity">
    <reaction evidence="9">
        <text>3 propionate 3-nitronate + 3 O2 + H2O = 3 3-oxopropanoate + 2 nitrate + nitrite + H2O2 + 3 H(+)</text>
        <dbReference type="Rhea" id="RHEA:57332"/>
        <dbReference type="ChEBI" id="CHEBI:15377"/>
        <dbReference type="ChEBI" id="CHEBI:15378"/>
        <dbReference type="ChEBI" id="CHEBI:15379"/>
        <dbReference type="ChEBI" id="CHEBI:16240"/>
        <dbReference type="ChEBI" id="CHEBI:16301"/>
        <dbReference type="ChEBI" id="CHEBI:17632"/>
        <dbReference type="ChEBI" id="CHEBI:33190"/>
        <dbReference type="ChEBI" id="CHEBI:136067"/>
    </reaction>
</comment>
<sequence>MVQSSIWVAPMAGGPSTPALVRAAAEAGSLGFLAGGYKTPDAMSGEVAELRASGASFGLNLFVPADEPPDVEALRRYRASLAGEAERYGVALPELRLDDDDAFAAKVEIAVGAAPTRVSLTFGLPGGDVVRCLQAAGSLVVATVTSLAEARAAQQLGVDELIVQGGDAGGHSATMSPVGYQGRRPARELVAEVVAATPLPVIGAGGVGTAADVAALLDAGARAVQVGTAFLLADEAGTRPLHREALLAGDRDTVVTRAFTGHPARALRNRFTDEHPDAPLGYPAIHHLTSGLRAAAAAQGDVEGMHLWAGARYAEVRPGSTAEILARLDPR</sequence>
<evidence type="ECO:0000313" key="10">
    <source>
        <dbReference type="EMBL" id="GAA1103677.1"/>
    </source>
</evidence>
<dbReference type="GO" id="GO:0004497">
    <property type="term" value="F:monooxygenase activity"/>
    <property type="evidence" value="ECO:0007669"/>
    <property type="project" value="UniProtKB-KW"/>
</dbReference>
<comment type="caution">
    <text evidence="10">The sequence shown here is derived from an EMBL/GenBank/DDBJ whole genome shotgun (WGS) entry which is preliminary data.</text>
</comment>
<keyword evidence="11" id="KW-1185">Reference proteome</keyword>
<keyword evidence="6" id="KW-0560">Oxidoreductase</keyword>
<dbReference type="Gene3D" id="3.20.20.70">
    <property type="entry name" value="Aldolase class I"/>
    <property type="match status" value="1"/>
</dbReference>
<dbReference type="PROSITE" id="PS00912">
    <property type="entry name" value="DHODEHASE_2"/>
    <property type="match status" value="1"/>
</dbReference>
<dbReference type="InterPro" id="IPR013785">
    <property type="entry name" value="Aldolase_TIM"/>
</dbReference>
<organism evidence="10 11">
    <name type="scientific">Nocardioides dubius</name>
    <dbReference type="NCBI Taxonomy" id="317019"/>
    <lineage>
        <taxon>Bacteria</taxon>
        <taxon>Bacillati</taxon>
        <taxon>Actinomycetota</taxon>
        <taxon>Actinomycetes</taxon>
        <taxon>Propionibacteriales</taxon>
        <taxon>Nocardioidaceae</taxon>
        <taxon>Nocardioides</taxon>
    </lineage>
</organism>
<gene>
    <name evidence="10" type="ORF">GCM10009668_23230</name>
</gene>
<comment type="cofactor">
    <cofactor evidence="1">
        <name>FMN</name>
        <dbReference type="ChEBI" id="CHEBI:58210"/>
    </cofactor>
</comment>
<accession>A0ABP4EGD2</accession>
<reference evidence="11" key="1">
    <citation type="journal article" date="2019" name="Int. J. Syst. Evol. Microbiol.">
        <title>The Global Catalogue of Microorganisms (GCM) 10K type strain sequencing project: providing services to taxonomists for standard genome sequencing and annotation.</title>
        <authorList>
            <consortium name="The Broad Institute Genomics Platform"/>
            <consortium name="The Broad Institute Genome Sequencing Center for Infectious Disease"/>
            <person name="Wu L."/>
            <person name="Ma J."/>
        </authorList>
    </citation>
    <scope>NUCLEOTIDE SEQUENCE [LARGE SCALE GENOMIC DNA]</scope>
    <source>
        <strain evidence="11">JCM 13008</strain>
    </source>
</reference>
<dbReference type="InterPro" id="IPR001295">
    <property type="entry name" value="Dihydroorotate_DH_CS"/>
</dbReference>
<keyword evidence="3" id="KW-0216">Detoxification</keyword>
<evidence type="ECO:0000256" key="1">
    <source>
        <dbReference type="ARBA" id="ARBA00001917"/>
    </source>
</evidence>
<name>A0ABP4EGD2_9ACTN</name>
<dbReference type="PANTHER" id="PTHR42747:SF3">
    <property type="entry name" value="NITRONATE MONOOXYGENASE-RELATED"/>
    <property type="match status" value="1"/>
</dbReference>
<comment type="similarity">
    <text evidence="2">Belongs to the nitronate monooxygenase family. NMO class I subfamily.</text>
</comment>
<evidence type="ECO:0000256" key="5">
    <source>
        <dbReference type="ARBA" id="ARBA00022643"/>
    </source>
</evidence>
<dbReference type="PANTHER" id="PTHR42747">
    <property type="entry name" value="NITRONATE MONOOXYGENASE-RELATED"/>
    <property type="match status" value="1"/>
</dbReference>
<evidence type="ECO:0000256" key="7">
    <source>
        <dbReference type="ARBA" id="ARBA00023033"/>
    </source>
</evidence>
<proteinExistence type="inferred from homology"/>
<dbReference type="Proteomes" id="UP001501581">
    <property type="component" value="Unassembled WGS sequence"/>
</dbReference>
<keyword evidence="7 10" id="KW-0503">Monooxygenase</keyword>
<protein>
    <recommendedName>
        <fullName evidence="8">Propionate 3-nitronate monooxygenase</fullName>
    </recommendedName>
</protein>